<dbReference type="PANTHER" id="PTHR33107">
    <property type="entry name" value="KUNITZ TRYPSIN INHIBITOR 2"/>
    <property type="match status" value="1"/>
</dbReference>
<dbReference type="GO" id="GO:0004866">
    <property type="term" value="F:endopeptidase inhibitor activity"/>
    <property type="evidence" value="ECO:0007669"/>
    <property type="project" value="InterPro"/>
</dbReference>
<feature type="chain" id="PRO_5008900214" evidence="1">
    <location>
        <begin position="39"/>
        <end position="212"/>
    </location>
</feature>
<keyword evidence="1" id="KW-0732">Signal</keyword>
<reference evidence="2" key="1">
    <citation type="submission" date="2015-07" db="EMBL/GenBank/DDBJ databases">
        <title>Transcriptome Assembly of Anthurium amnicola.</title>
        <authorList>
            <person name="Suzuki J."/>
        </authorList>
    </citation>
    <scope>NUCLEOTIDE SEQUENCE</scope>
</reference>
<proteinExistence type="predicted"/>
<dbReference type="InterPro" id="IPR002160">
    <property type="entry name" value="Prot_inh_Kunz-lg"/>
</dbReference>
<dbReference type="Pfam" id="PF00197">
    <property type="entry name" value="Kunitz_legume"/>
    <property type="match status" value="1"/>
</dbReference>
<dbReference type="SMART" id="SM00452">
    <property type="entry name" value="STI"/>
    <property type="match status" value="1"/>
</dbReference>
<evidence type="ECO:0000313" key="2">
    <source>
        <dbReference type="EMBL" id="JAT53910.1"/>
    </source>
</evidence>
<dbReference type="InterPro" id="IPR011065">
    <property type="entry name" value="Kunitz_inhibitor_STI-like_sf"/>
</dbReference>
<dbReference type="AlphaFoldDB" id="A0A1D1YGY9"/>
<dbReference type="PANTHER" id="PTHR33107:SF5">
    <property type="entry name" value="KUNITZ TRYPSIN INHIBITOR 5"/>
    <property type="match status" value="1"/>
</dbReference>
<protein>
    <submittedName>
        <fullName evidence="2">Trypsin/chymotrypsin inhibitor</fullName>
    </submittedName>
</protein>
<organism evidence="2">
    <name type="scientific">Anthurium amnicola</name>
    <dbReference type="NCBI Taxonomy" id="1678845"/>
    <lineage>
        <taxon>Eukaryota</taxon>
        <taxon>Viridiplantae</taxon>
        <taxon>Streptophyta</taxon>
        <taxon>Embryophyta</taxon>
        <taxon>Tracheophyta</taxon>
        <taxon>Spermatophyta</taxon>
        <taxon>Magnoliopsida</taxon>
        <taxon>Liliopsida</taxon>
        <taxon>Araceae</taxon>
        <taxon>Pothoideae</taxon>
        <taxon>Potheae</taxon>
        <taxon>Anthurium</taxon>
    </lineage>
</organism>
<dbReference type="PROSITE" id="PS00283">
    <property type="entry name" value="SOYBEAN_KUNITZ"/>
    <property type="match status" value="1"/>
</dbReference>
<gene>
    <name evidence="2" type="primary">ITC_7</name>
    <name evidence="2" type="ORF">g.92910</name>
</gene>
<dbReference type="SUPFAM" id="SSF50386">
    <property type="entry name" value="STI-like"/>
    <property type="match status" value="1"/>
</dbReference>
<feature type="signal peptide" evidence="1">
    <location>
        <begin position="1"/>
        <end position="38"/>
    </location>
</feature>
<evidence type="ECO:0000256" key="1">
    <source>
        <dbReference type="SAM" id="SignalP"/>
    </source>
</evidence>
<dbReference type="Gene3D" id="2.80.10.50">
    <property type="match status" value="1"/>
</dbReference>
<feature type="non-terminal residue" evidence="2">
    <location>
        <position position="1"/>
    </location>
</feature>
<accession>A0A1D1YGY9</accession>
<dbReference type="EMBL" id="GDJX01014026">
    <property type="protein sequence ID" value="JAT53910.1"/>
    <property type="molecule type" value="Transcribed_RNA"/>
</dbReference>
<sequence length="212" mass="23322">KKLIYPSFTPHVMASHTPRRPLLLLLLLLPYLVFFTGAASDTPVLDSDGKPVLRGVLYYVLAPQVRGLANLGLSPPNGSSCPPNVYIKPFPFGPAAVFFPERSQGNSFILVEEDLSVIFVAPTPCSDSTQWRLDEKTGVVTTGGKLSPSSEASYSRFRLARYEFPNRNFYQFLSCPAKDLACSTLGVTTEQLLRRTTEVLVVSFMKVKEGSV</sequence>
<name>A0A1D1YGY9_9ARAE</name>